<dbReference type="RefSeq" id="WP_085029078.1">
    <property type="nucleotide sequence ID" value="NZ_CP020772.1"/>
</dbReference>
<evidence type="ECO:0000256" key="1">
    <source>
        <dbReference type="ARBA" id="ARBA00001974"/>
    </source>
</evidence>
<dbReference type="GO" id="GO:0046872">
    <property type="term" value="F:metal ion binding"/>
    <property type="evidence" value="ECO:0007669"/>
    <property type="project" value="UniProtKB-KW"/>
</dbReference>
<dbReference type="PANTHER" id="PTHR43809">
    <property type="entry name" value="NITRITE REDUCTASE (NADH) LARGE SUBUNIT"/>
    <property type="match status" value="1"/>
</dbReference>
<keyword evidence="11 15" id="KW-0411">Iron-sulfur</keyword>
<dbReference type="GO" id="GO:0050661">
    <property type="term" value="F:NADP binding"/>
    <property type="evidence" value="ECO:0007669"/>
    <property type="project" value="UniProtKB-UniRule"/>
</dbReference>
<dbReference type="Pfam" id="PF04324">
    <property type="entry name" value="Fer2_BFD"/>
    <property type="match status" value="2"/>
</dbReference>
<dbReference type="GO" id="GO:0098809">
    <property type="term" value="F:nitrite reductase activity"/>
    <property type="evidence" value="ECO:0007669"/>
    <property type="project" value="InterPro"/>
</dbReference>
<dbReference type="FunFam" id="1.10.10.1100:FF:000002">
    <property type="entry name" value="Nitrite reductase large subunit"/>
    <property type="match status" value="1"/>
</dbReference>
<comment type="cofactor">
    <cofactor evidence="15">
        <name>siroheme</name>
        <dbReference type="ChEBI" id="CHEBI:60052"/>
    </cofactor>
    <text evidence="15">Binds 1 siroheme per subunit.</text>
</comment>
<dbReference type="STRING" id="402384.HM131_07015"/>
<feature type="domain" description="Nitrite/Sulfite reductase ferredoxin-like" evidence="17">
    <location>
        <begin position="554"/>
        <end position="615"/>
    </location>
</feature>
<keyword evidence="5 14" id="KW-0285">Flavoprotein</keyword>
<dbReference type="EMBL" id="CP020772">
    <property type="protein sequence ID" value="ARI76600.1"/>
    <property type="molecule type" value="Genomic_DNA"/>
</dbReference>
<evidence type="ECO:0000256" key="6">
    <source>
        <dbReference type="ARBA" id="ARBA00022714"/>
    </source>
</evidence>
<dbReference type="Gene3D" id="3.30.413.10">
    <property type="entry name" value="Sulfite Reductase Hemoprotein, domain 1"/>
    <property type="match status" value="1"/>
</dbReference>
<keyword evidence="8 14" id="KW-0274">FAD</keyword>
<evidence type="ECO:0000259" key="16">
    <source>
        <dbReference type="Pfam" id="PF01077"/>
    </source>
</evidence>
<evidence type="ECO:0000256" key="9">
    <source>
        <dbReference type="ARBA" id="ARBA00023002"/>
    </source>
</evidence>
<dbReference type="InterPro" id="IPR006067">
    <property type="entry name" value="NO2/SO3_Rdtase_4Fe4S_dom"/>
</dbReference>
<feature type="domain" description="BFD-like [2Fe-2S]-binding" evidence="18">
    <location>
        <begin position="480"/>
        <end position="529"/>
    </location>
</feature>
<dbReference type="PRINTS" id="PR00368">
    <property type="entry name" value="FADPNR"/>
</dbReference>
<sequence>MGSQKLVLIGNGMAGVRCIENILKEAPAAFDITIFGSEPYGNYSRIMLSSILQGDTTYEEIMLNPIDWYEENGIDLFTGESVIFIDKEKKTIETDKGRNVPYDKLIIATGSCPVILPLKGADKEGVFSFRTIEDCRRMTEAANSYKKAVVIGGGVLGLEAARGLLNLGMEVHVVHRSQYIMQRQLDEHASNMLQKELEGQGMNFLLNKDSEEILGETRVEKLRFKDGTEITTDLVVMAVGINPNVQLAKRSGIKTNRGIIVDGYLETNCSDTYALGECAEYEGMTYGLVKPLYEQGEVLARKLCKHSSPPYQGSTLSTQLKISGVDVFSVGQFSQDDTTQVIQYQNEIEGVYKKVVFQGSKAVGAVLFGDTREGPKLVDTIVKEKVIADKDKASLLESANPSNSHVANLPVTEQVCACNAVSKGVIIKAVQENNLKTVEEVKRCTKASGSCGGCKPSVSELLTYIQSDDFNEEVQVASLCSCTTLSEDEVVEEIQLRALGSLNEIMDQLNWSTEEGCSKCRAALLYYLEMIHPWFENSEDTLYVNERMNATFQDNGTYTVVPQIHGGRPDIDQLKKITYAAEKYPSIEVVVASDQRIQLSGVRKDQLNNVWTDLNMPLYAREFNKVAPIQTSDGGNLCNCGDYKFLELVKRLEQKTVLLKTPFRITIGISFCFHDGADAAHKDLGAIRVADKWEIYVGGSVGKEVRQGRLLSVVGTNEEVQEFMFSFIQYYRESARYLERSWQWIERAGLVHIREVLFNEEIRAELLTRMDKDRIQRNRSLVKM</sequence>
<dbReference type="Gene3D" id="3.30.390.30">
    <property type="match status" value="1"/>
</dbReference>
<dbReference type="Gene3D" id="3.50.50.60">
    <property type="entry name" value="FAD/NAD(P)-binding domain"/>
    <property type="match status" value="2"/>
</dbReference>
<dbReference type="InterPro" id="IPR023753">
    <property type="entry name" value="FAD/NAD-binding_dom"/>
</dbReference>
<dbReference type="SUPFAM" id="SSF51905">
    <property type="entry name" value="FAD/NAD(P)-binding domain"/>
    <property type="match status" value="2"/>
</dbReference>
<feature type="domain" description="NADH-rubredoxin oxidoreductase C-terminal" evidence="20">
    <location>
        <begin position="317"/>
        <end position="384"/>
    </location>
</feature>
<evidence type="ECO:0000256" key="3">
    <source>
        <dbReference type="ARBA" id="ARBA00010429"/>
    </source>
</evidence>
<dbReference type="InterPro" id="IPR007419">
    <property type="entry name" value="BFD-like_2Fe2S-bd_dom"/>
</dbReference>
<evidence type="ECO:0000256" key="8">
    <source>
        <dbReference type="ARBA" id="ARBA00022827"/>
    </source>
</evidence>
<evidence type="ECO:0000259" key="18">
    <source>
        <dbReference type="Pfam" id="PF04324"/>
    </source>
</evidence>
<dbReference type="GO" id="GO:0051539">
    <property type="term" value="F:4 iron, 4 sulfur cluster binding"/>
    <property type="evidence" value="ECO:0007669"/>
    <property type="project" value="UniProtKB-KW"/>
</dbReference>
<dbReference type="InterPro" id="IPR045854">
    <property type="entry name" value="NO2/SO3_Rdtase_4Fe4S_sf"/>
</dbReference>
<keyword evidence="6" id="KW-0001">2Fe-2S</keyword>
<evidence type="ECO:0000259" key="17">
    <source>
        <dbReference type="Pfam" id="PF03460"/>
    </source>
</evidence>
<keyword evidence="9" id="KW-0560">Oxidoreductase</keyword>
<keyword evidence="22" id="KW-1185">Reference proteome</keyword>
<comment type="cofactor">
    <cofactor evidence="13">
        <name>[2Fe-2S] cluster</name>
        <dbReference type="ChEBI" id="CHEBI:190135"/>
    </cofactor>
</comment>
<dbReference type="InterPro" id="IPR016156">
    <property type="entry name" value="FAD/NAD-linked_Rdtase_dimer_sf"/>
</dbReference>
<dbReference type="Pfam" id="PF01077">
    <property type="entry name" value="NIR_SIR"/>
    <property type="match status" value="1"/>
</dbReference>
<dbReference type="SUPFAM" id="SSF56014">
    <property type="entry name" value="Nitrite and sulphite reductase 4Fe-4S domain-like"/>
    <property type="match status" value="1"/>
</dbReference>
<feature type="domain" description="Nitrite/sulphite reductase 4Fe-4S" evidence="16">
    <location>
        <begin position="650"/>
        <end position="761"/>
    </location>
</feature>
<dbReference type="OrthoDB" id="9792592at2"/>
<dbReference type="GO" id="GO:0051537">
    <property type="term" value="F:2 iron, 2 sulfur cluster binding"/>
    <property type="evidence" value="ECO:0007669"/>
    <property type="project" value="UniProtKB-KW"/>
</dbReference>
<keyword evidence="10 15" id="KW-0408">Iron</keyword>
<dbReference type="InterPro" id="IPR036136">
    <property type="entry name" value="Nit/Sulf_reduc_fer-like_dom_sf"/>
</dbReference>
<dbReference type="KEGG" id="hmn:HM131_07015"/>
<dbReference type="Pfam" id="PF03460">
    <property type="entry name" value="NIR_SIR_ferr"/>
    <property type="match status" value="1"/>
</dbReference>
<dbReference type="CDD" id="cd19944">
    <property type="entry name" value="NirB_Fer2_BFD-like_2"/>
    <property type="match status" value="1"/>
</dbReference>
<dbReference type="Pfam" id="PF18267">
    <property type="entry name" value="Rubredoxin_C"/>
    <property type="match status" value="1"/>
</dbReference>
<comment type="cofactor">
    <cofactor evidence="1 14">
        <name>FAD</name>
        <dbReference type="ChEBI" id="CHEBI:57692"/>
    </cofactor>
</comment>
<feature type="binding site" evidence="15">
    <location>
        <position position="638"/>
    </location>
    <ligand>
        <name>[4Fe-4S] cluster</name>
        <dbReference type="ChEBI" id="CHEBI:49883"/>
    </ligand>
</feature>
<dbReference type="InterPro" id="IPR041575">
    <property type="entry name" value="Rubredoxin_C"/>
</dbReference>
<dbReference type="CDD" id="cd19943">
    <property type="entry name" value="NirB_Fer2_BFD-like_1"/>
    <property type="match status" value="1"/>
</dbReference>
<dbReference type="NCBIfam" id="TIGR02374">
    <property type="entry name" value="nitri_red_nirB"/>
    <property type="match status" value="1"/>
</dbReference>
<dbReference type="GO" id="GO:0042128">
    <property type="term" value="P:nitrate assimilation"/>
    <property type="evidence" value="ECO:0007669"/>
    <property type="project" value="UniProtKB-UniRule"/>
</dbReference>
<dbReference type="InterPro" id="IPR005117">
    <property type="entry name" value="NiRdtase/SiRdtase_haem-b_fer"/>
</dbReference>
<dbReference type="SUPFAM" id="SSF55124">
    <property type="entry name" value="Nitrite/Sulfite reductase N-terminal domain-like"/>
    <property type="match status" value="1"/>
</dbReference>
<evidence type="ECO:0000259" key="20">
    <source>
        <dbReference type="Pfam" id="PF18267"/>
    </source>
</evidence>
<dbReference type="Pfam" id="PF07992">
    <property type="entry name" value="Pyr_redox_2"/>
    <property type="match status" value="1"/>
</dbReference>
<dbReference type="PRINTS" id="PR00411">
    <property type="entry name" value="PNDRDTASEI"/>
</dbReference>
<comment type="cofactor">
    <cofactor evidence="15">
        <name>[4Fe-4S] cluster</name>
        <dbReference type="ChEBI" id="CHEBI:49883"/>
    </cofactor>
    <text evidence="15">Binds 1 [4Fe-4S] cluster per subunit.</text>
</comment>
<evidence type="ECO:0000256" key="5">
    <source>
        <dbReference type="ARBA" id="ARBA00022630"/>
    </source>
</evidence>
<evidence type="ECO:0000256" key="7">
    <source>
        <dbReference type="ARBA" id="ARBA00022723"/>
    </source>
</evidence>
<evidence type="ECO:0000256" key="11">
    <source>
        <dbReference type="ARBA" id="ARBA00023014"/>
    </source>
</evidence>
<dbReference type="AlphaFoldDB" id="A0A1W5ZTG3"/>
<evidence type="ECO:0000313" key="22">
    <source>
        <dbReference type="Proteomes" id="UP000192527"/>
    </source>
</evidence>
<dbReference type="PIRSF" id="PIRSF037149">
    <property type="entry name" value="NirB"/>
    <property type="match status" value="1"/>
</dbReference>
<evidence type="ECO:0000256" key="15">
    <source>
        <dbReference type="PIRSR" id="PIRSR037149-1"/>
    </source>
</evidence>
<feature type="domain" description="BFD-like [2Fe-2S]-binding" evidence="18">
    <location>
        <begin position="415"/>
        <end position="462"/>
    </location>
</feature>
<feature type="binding site" evidence="15">
    <location>
        <position position="672"/>
    </location>
    <ligand>
        <name>[4Fe-4S] cluster</name>
        <dbReference type="ChEBI" id="CHEBI:49883"/>
    </ligand>
</feature>
<dbReference type="InterPro" id="IPR052034">
    <property type="entry name" value="NasD-like"/>
</dbReference>
<dbReference type="FunFam" id="3.50.50.60:FF:000033">
    <property type="entry name" value="Nitrite reductase [NAD(P)H], large subunit"/>
    <property type="match status" value="1"/>
</dbReference>
<dbReference type="InterPro" id="IPR041854">
    <property type="entry name" value="BFD-like_2Fe2S-bd_dom_sf"/>
</dbReference>
<dbReference type="InterPro" id="IPR017121">
    <property type="entry name" value="Nitrite_Rdtase_lsu"/>
</dbReference>
<keyword evidence="7 15" id="KW-0479">Metal-binding</keyword>
<name>A0A1W5ZTG3_9BACI</name>
<proteinExistence type="inferred from homology"/>
<comment type="pathway">
    <text evidence="2">Nitrogen metabolism; nitrate reduction (assimilation).</text>
</comment>
<evidence type="ECO:0000256" key="10">
    <source>
        <dbReference type="ARBA" id="ARBA00023004"/>
    </source>
</evidence>
<protein>
    <submittedName>
        <fullName evidence="21">Nitrite reductase large subunit</fullName>
    </submittedName>
</protein>
<evidence type="ECO:0000259" key="19">
    <source>
        <dbReference type="Pfam" id="PF07992"/>
    </source>
</evidence>
<dbReference type="GO" id="GO:0020037">
    <property type="term" value="F:heme binding"/>
    <property type="evidence" value="ECO:0007669"/>
    <property type="project" value="InterPro"/>
</dbReference>
<gene>
    <name evidence="21" type="ORF">HM131_07015</name>
</gene>
<dbReference type="InterPro" id="IPR012744">
    <property type="entry name" value="Nitri_red_NirB"/>
</dbReference>
<evidence type="ECO:0000313" key="21">
    <source>
        <dbReference type="EMBL" id="ARI76600.1"/>
    </source>
</evidence>
<evidence type="ECO:0000256" key="14">
    <source>
        <dbReference type="PIRNR" id="PIRNR037149"/>
    </source>
</evidence>
<evidence type="ECO:0000256" key="2">
    <source>
        <dbReference type="ARBA" id="ARBA00005096"/>
    </source>
</evidence>
<dbReference type="Gene3D" id="1.10.10.1100">
    <property type="entry name" value="BFD-like [2Fe-2S]-binding domain"/>
    <property type="match status" value="1"/>
</dbReference>
<evidence type="ECO:0000256" key="13">
    <source>
        <dbReference type="ARBA" id="ARBA00034078"/>
    </source>
</evidence>
<dbReference type="GO" id="GO:0050660">
    <property type="term" value="F:flavin adenine dinucleotide binding"/>
    <property type="evidence" value="ECO:0007669"/>
    <property type="project" value="UniProtKB-UniRule"/>
</dbReference>
<keyword evidence="12 14" id="KW-0534">Nitrate assimilation</keyword>
<comment type="similarity">
    <text evidence="3">Belongs to the nitrite and sulfite reductase 4Fe-4S domain family.</text>
</comment>
<organism evidence="21 22">
    <name type="scientific">Halobacillus mangrovi</name>
    <dbReference type="NCBI Taxonomy" id="402384"/>
    <lineage>
        <taxon>Bacteria</taxon>
        <taxon>Bacillati</taxon>
        <taxon>Bacillota</taxon>
        <taxon>Bacilli</taxon>
        <taxon>Bacillales</taxon>
        <taxon>Bacillaceae</taxon>
        <taxon>Halobacillus</taxon>
    </lineage>
</organism>
<dbReference type="InterPro" id="IPR036188">
    <property type="entry name" value="FAD/NAD-bd_sf"/>
</dbReference>
<feature type="domain" description="FAD/NAD(P)-binding" evidence="19">
    <location>
        <begin position="5"/>
        <end position="281"/>
    </location>
</feature>
<reference evidence="21 22" key="1">
    <citation type="submission" date="2017-04" db="EMBL/GenBank/DDBJ databases">
        <title>The whole genome sequencing and assembly of Halobacillus mangrovi strain.</title>
        <authorList>
            <person name="Lee S.-J."/>
            <person name="Park M.-K."/>
            <person name="Kim J.-Y."/>
            <person name="Lee Y.-J."/>
            <person name="Yi H."/>
            <person name="Bahn Y.-S."/>
            <person name="Kim J.F."/>
            <person name="Lee D.-W."/>
        </authorList>
    </citation>
    <scope>NUCLEOTIDE SEQUENCE [LARGE SCALE GENOMIC DNA]</scope>
    <source>
        <strain evidence="21 22">KTB 131</strain>
    </source>
</reference>
<dbReference type="Proteomes" id="UP000192527">
    <property type="component" value="Chromosome"/>
</dbReference>
<dbReference type="PANTHER" id="PTHR43809:SF1">
    <property type="entry name" value="NITRITE REDUCTASE (NADH) LARGE SUBUNIT"/>
    <property type="match status" value="1"/>
</dbReference>
<evidence type="ECO:0000256" key="12">
    <source>
        <dbReference type="ARBA" id="ARBA00023063"/>
    </source>
</evidence>
<keyword evidence="15" id="KW-0004">4Fe-4S</keyword>
<accession>A0A1W5ZTG3</accession>
<evidence type="ECO:0000256" key="4">
    <source>
        <dbReference type="ARBA" id="ARBA00022617"/>
    </source>
</evidence>
<keyword evidence="4 15" id="KW-0349">Heme</keyword>